<dbReference type="InterPro" id="IPR013083">
    <property type="entry name" value="Znf_RING/FYVE/PHD"/>
</dbReference>
<feature type="compositionally biased region" description="Polar residues" evidence="9">
    <location>
        <begin position="1266"/>
        <end position="1279"/>
    </location>
</feature>
<evidence type="ECO:0000259" key="10">
    <source>
        <dbReference type="PROSITE" id="PS50011"/>
    </source>
</evidence>
<name>A0A6G0WIB4_9STRA</name>
<dbReference type="CDD" id="cd21037">
    <property type="entry name" value="MLKL_NTD"/>
    <property type="match status" value="1"/>
</dbReference>
<evidence type="ECO:0000256" key="9">
    <source>
        <dbReference type="SAM" id="MobiDB-lite"/>
    </source>
</evidence>
<evidence type="ECO:0000256" key="7">
    <source>
        <dbReference type="PROSITE-ProRule" id="PRU00091"/>
    </source>
</evidence>
<evidence type="ECO:0000259" key="11">
    <source>
        <dbReference type="PROSITE" id="PS50178"/>
    </source>
</evidence>
<dbReference type="Pfam" id="PF01363">
    <property type="entry name" value="FYVE"/>
    <property type="match status" value="1"/>
</dbReference>
<sequence>MSKDGSSVLLKADELKPRGSWVDSSLRQSCHVCTRKFTLYRMKYHCHVCGEVVCSQCFMKKSVDGDLKSAKMCMACILSRSSRQSNQDEEIAEYEYPLDYDWEHPWPKPPTLPQEETRLDVLQSYAILDTPTEDVFDIIVNLASEGLKCPIAGVSFIDKDRQWLKARTGLNHEEIPRSVSICAHAIFSDKPMVVFDTLKDKRFAKNPLVTGAVKIRFYAGCPIVTANGHALGTVFVFDNEPHESCDDVNTLQKLANVAMKNLEERTPVFLPTPPEFGYELDMKWEHPWPKPPVLPLEDKRLEALKSYNILDAPKDDALAMICDLACNATKCPIAGVSFIDENRQWFQATVGLQQLEIPRSVSFCAHTIFSDKAMIVLDTLKDKRFAQNPLVTGAAKIRFYAGFPIICSSGYALGTVFVFDIQPHTTCDVEALEKLSNVAMKHLEDRKKTLPPQKLATTEMKRVEDRNENLLSQEVPATPKKMNDDYGYELDFRWEYSWPKPPILQSEDDRLEDLRSYAILDSSTEDVFQITCELASNALKCPIAAVSFIDTNRQWFLASVGLTQKEIPRNVSFCAHTIVSTESVVVLDTINDMRFAKNPMVTGKAAIRFYAGSPIVSPRGHVLGTVFVFDTKPRDTCDTATLEKLSNVVMKNLEDRKEMILAAASPAESMPITGEGEQSLSIRQPTIPISASPQANPNPFGLQSTSSSTLTTQATIQSIQDVVKGCLSYTPNVEGELKPTFQVACSLMELCLKFRINKEDILMIGEMVGRITRQIILQGVPENQMDHLPGLSSCLEAIHAYLDDIFEKTQGWNLLMDVTQRDATAKAIATKVTQLQGQLQQSASFLNVDLNVQVVGSVDDLMEDMHSMMDKLRRMDYYIGSARQDGTTNKQVDILVEMAIQLQRGLDFYHNNVSLRNLQSNQDFEASVQASFSKVVDAAKDSWRAKRTKQELPLHEMMEEWMLSSHDVEYSSTNPATFLGQGASASVYLGQYKGRSVAVKHFHTVKMSNSSELERLIRKEIKAWKDVTNEPYILTLIGVCTKIVSPILVCEYCPDTITRYVRYHPQKLVTMVYQFALGLVSLHDAGIIHRDLKGGNVLVREDGTVAIADFGLSRSAASLLTQYSNVNKFVGTLNWMSPEQRFSPRKVTVQSDIWSFGMTVWELLSGDIPYRDYCQEEIEDAIRSEDDRPEHPDELLTDHEPLWRLITRCWKVNPLERPTARDIVDYLETHYGDDINEQMKDKLGRERATSTGGSRQSIYTRKDQSLAHSNSSDNLTEGTRGSEYSYVSQLCTIDIIEIDCPFNPTYSGFDTF</sequence>
<dbReference type="SMART" id="SM00065">
    <property type="entry name" value="GAF"/>
    <property type="match status" value="3"/>
</dbReference>
<protein>
    <recommendedName>
        <fullName evidence="14">FYVE-type domain-containing protein</fullName>
    </recommendedName>
</protein>
<keyword evidence="13" id="KW-1185">Reference proteome</keyword>
<feature type="compositionally biased region" description="Basic and acidic residues" evidence="9">
    <location>
        <begin position="1238"/>
        <end position="1248"/>
    </location>
</feature>
<dbReference type="InterPro" id="IPR059179">
    <property type="entry name" value="MLKL-like_MCAfunc"/>
</dbReference>
<dbReference type="Gene3D" id="3.30.200.20">
    <property type="entry name" value="Phosphorylase Kinase, domain 1"/>
    <property type="match status" value="1"/>
</dbReference>
<keyword evidence="4 7" id="KW-0863">Zinc-finger</keyword>
<evidence type="ECO:0000256" key="2">
    <source>
        <dbReference type="ARBA" id="ARBA00022723"/>
    </source>
</evidence>
<dbReference type="SUPFAM" id="SSF57903">
    <property type="entry name" value="FYVE/PHD zinc finger"/>
    <property type="match status" value="1"/>
</dbReference>
<dbReference type="PANTHER" id="PTHR43102:SF2">
    <property type="entry name" value="GAF DOMAIN-CONTAINING PROTEIN"/>
    <property type="match status" value="1"/>
</dbReference>
<evidence type="ECO:0000256" key="4">
    <source>
        <dbReference type="ARBA" id="ARBA00022771"/>
    </source>
</evidence>
<feature type="domain" description="Protein kinase" evidence="10">
    <location>
        <begin position="973"/>
        <end position="1231"/>
    </location>
</feature>
<evidence type="ECO:0000313" key="12">
    <source>
        <dbReference type="EMBL" id="KAF0726948.1"/>
    </source>
</evidence>
<dbReference type="PROSITE" id="PS50011">
    <property type="entry name" value="PROTEIN_KINASE_DOM"/>
    <property type="match status" value="1"/>
</dbReference>
<dbReference type="PANTHER" id="PTHR43102">
    <property type="entry name" value="SLR1143 PROTEIN"/>
    <property type="match status" value="1"/>
</dbReference>
<evidence type="ECO:0000256" key="8">
    <source>
        <dbReference type="PROSITE-ProRule" id="PRU10141"/>
    </source>
</evidence>
<keyword evidence="3 8" id="KW-0547">Nucleotide-binding</keyword>
<dbReference type="SUPFAM" id="SSF55781">
    <property type="entry name" value="GAF domain-like"/>
    <property type="match status" value="3"/>
</dbReference>
<dbReference type="Pfam" id="PF01590">
    <property type="entry name" value="GAF"/>
    <property type="match status" value="3"/>
</dbReference>
<keyword evidence="2" id="KW-0479">Metal-binding</keyword>
<reference evidence="12 13" key="1">
    <citation type="submission" date="2019-07" db="EMBL/GenBank/DDBJ databases">
        <title>Genomics analysis of Aphanomyces spp. identifies a new class of oomycete effector associated with host adaptation.</title>
        <authorList>
            <person name="Gaulin E."/>
        </authorList>
    </citation>
    <scope>NUCLEOTIDE SEQUENCE [LARGE SCALE GENOMIC DNA]</scope>
    <source>
        <strain evidence="12 13">ATCC 201684</strain>
    </source>
</reference>
<evidence type="ECO:0008006" key="14">
    <source>
        <dbReference type="Google" id="ProtNLM"/>
    </source>
</evidence>
<dbReference type="InterPro" id="IPR001245">
    <property type="entry name" value="Ser-Thr/Tyr_kinase_cat_dom"/>
</dbReference>
<dbReference type="InterPro" id="IPR011009">
    <property type="entry name" value="Kinase-like_dom_sf"/>
</dbReference>
<dbReference type="VEuPathDB" id="FungiDB:AeMF1_013011"/>
<keyword evidence="6 8" id="KW-0067">ATP-binding</keyword>
<dbReference type="GO" id="GO:0004674">
    <property type="term" value="F:protein serine/threonine kinase activity"/>
    <property type="evidence" value="ECO:0007669"/>
    <property type="project" value="UniProtKB-KW"/>
</dbReference>
<dbReference type="GO" id="GO:0005524">
    <property type="term" value="F:ATP binding"/>
    <property type="evidence" value="ECO:0007669"/>
    <property type="project" value="UniProtKB-UniRule"/>
</dbReference>
<dbReference type="InterPro" id="IPR003018">
    <property type="entry name" value="GAF"/>
</dbReference>
<dbReference type="InterPro" id="IPR000719">
    <property type="entry name" value="Prot_kinase_dom"/>
</dbReference>
<dbReference type="PROSITE" id="PS50178">
    <property type="entry name" value="ZF_FYVE"/>
    <property type="match status" value="1"/>
</dbReference>
<dbReference type="InterPro" id="IPR000306">
    <property type="entry name" value="Znf_FYVE"/>
</dbReference>
<feature type="compositionally biased region" description="Polar residues" evidence="9">
    <location>
        <begin position="1249"/>
        <end position="1259"/>
    </location>
</feature>
<keyword evidence="1" id="KW-0808">Transferase</keyword>
<comment type="caution">
    <text evidence="12">The sequence shown here is derived from an EMBL/GenBank/DDBJ whole genome shotgun (WGS) entry which is preliminary data.</text>
</comment>
<evidence type="ECO:0000256" key="1">
    <source>
        <dbReference type="ARBA" id="ARBA00022527"/>
    </source>
</evidence>
<feature type="binding site" evidence="8">
    <location>
        <position position="1000"/>
    </location>
    <ligand>
        <name>ATP</name>
        <dbReference type="ChEBI" id="CHEBI:30616"/>
    </ligand>
</feature>
<evidence type="ECO:0000256" key="3">
    <source>
        <dbReference type="ARBA" id="ARBA00022741"/>
    </source>
</evidence>
<feature type="compositionally biased region" description="Polar residues" evidence="9">
    <location>
        <begin position="688"/>
        <end position="697"/>
    </location>
</feature>
<evidence type="ECO:0000256" key="5">
    <source>
        <dbReference type="ARBA" id="ARBA00022833"/>
    </source>
</evidence>
<dbReference type="InterPro" id="IPR029016">
    <property type="entry name" value="GAF-like_dom_sf"/>
</dbReference>
<dbReference type="InterPro" id="IPR011011">
    <property type="entry name" value="Znf_FYVE_PHD"/>
</dbReference>
<proteinExistence type="predicted"/>
<dbReference type="Gene3D" id="1.10.510.10">
    <property type="entry name" value="Transferase(Phosphotransferase) domain 1"/>
    <property type="match status" value="1"/>
</dbReference>
<dbReference type="InterPro" id="IPR017441">
    <property type="entry name" value="Protein_kinase_ATP_BS"/>
</dbReference>
<dbReference type="SUPFAM" id="SSF56112">
    <property type="entry name" value="Protein kinase-like (PK-like)"/>
    <property type="match status" value="1"/>
</dbReference>
<dbReference type="VEuPathDB" id="FungiDB:AeMF1_013010"/>
<feature type="domain" description="FYVE-type" evidence="11">
    <location>
        <begin position="24"/>
        <end position="81"/>
    </location>
</feature>
<dbReference type="EMBL" id="VJMJ01000204">
    <property type="protein sequence ID" value="KAF0726948.1"/>
    <property type="molecule type" value="Genomic_DNA"/>
</dbReference>
<dbReference type="VEuPathDB" id="FungiDB:AeMF1_008942"/>
<evidence type="ECO:0000256" key="6">
    <source>
        <dbReference type="ARBA" id="ARBA00022840"/>
    </source>
</evidence>
<dbReference type="InterPro" id="IPR017455">
    <property type="entry name" value="Znf_FYVE-rel"/>
</dbReference>
<dbReference type="PROSITE" id="PS00107">
    <property type="entry name" value="PROTEIN_KINASE_ATP"/>
    <property type="match status" value="1"/>
</dbReference>
<evidence type="ECO:0000313" key="13">
    <source>
        <dbReference type="Proteomes" id="UP000481153"/>
    </source>
</evidence>
<dbReference type="CDD" id="cd00065">
    <property type="entry name" value="FYVE_like_SF"/>
    <property type="match status" value="1"/>
</dbReference>
<organism evidence="12 13">
    <name type="scientific">Aphanomyces euteiches</name>
    <dbReference type="NCBI Taxonomy" id="100861"/>
    <lineage>
        <taxon>Eukaryota</taxon>
        <taxon>Sar</taxon>
        <taxon>Stramenopiles</taxon>
        <taxon>Oomycota</taxon>
        <taxon>Saprolegniomycetes</taxon>
        <taxon>Saprolegniales</taxon>
        <taxon>Verrucalvaceae</taxon>
        <taxon>Aphanomyces</taxon>
    </lineage>
</organism>
<dbReference type="Gene3D" id="3.30.40.10">
    <property type="entry name" value="Zinc/RING finger domain, C3HC4 (zinc finger)"/>
    <property type="match status" value="1"/>
</dbReference>
<dbReference type="Proteomes" id="UP000481153">
    <property type="component" value="Unassembled WGS sequence"/>
</dbReference>
<dbReference type="SMART" id="SM00220">
    <property type="entry name" value="S_TKc"/>
    <property type="match status" value="1"/>
</dbReference>
<dbReference type="SMART" id="SM00064">
    <property type="entry name" value="FYVE"/>
    <property type="match status" value="1"/>
</dbReference>
<dbReference type="Pfam" id="PF07714">
    <property type="entry name" value="PK_Tyr_Ser-Thr"/>
    <property type="match status" value="1"/>
</dbReference>
<gene>
    <name evidence="12" type="ORF">Ae201684_014938</name>
</gene>
<feature type="region of interest" description="Disordered" evidence="9">
    <location>
        <begin position="1238"/>
        <end position="1280"/>
    </location>
</feature>
<dbReference type="PROSITE" id="PS00108">
    <property type="entry name" value="PROTEIN_KINASE_ST"/>
    <property type="match status" value="1"/>
</dbReference>
<keyword evidence="5" id="KW-0862">Zinc</keyword>
<dbReference type="InterPro" id="IPR008271">
    <property type="entry name" value="Ser/Thr_kinase_AS"/>
</dbReference>
<keyword evidence="1" id="KW-0418">Kinase</keyword>
<accession>A0A6G0WIB4</accession>
<feature type="region of interest" description="Disordered" evidence="9">
    <location>
        <begin position="688"/>
        <end position="707"/>
    </location>
</feature>
<dbReference type="GO" id="GO:0008270">
    <property type="term" value="F:zinc ion binding"/>
    <property type="evidence" value="ECO:0007669"/>
    <property type="project" value="UniProtKB-KW"/>
</dbReference>
<dbReference type="Gene3D" id="3.30.450.40">
    <property type="match status" value="3"/>
</dbReference>
<keyword evidence="1" id="KW-0723">Serine/threonine-protein kinase</keyword>